<feature type="transmembrane region" description="Helical" evidence="1">
    <location>
        <begin position="7"/>
        <end position="25"/>
    </location>
</feature>
<dbReference type="OrthoDB" id="9808690at2"/>
<dbReference type="PIRSF" id="PIRSF038959">
    <property type="entry name" value="SdpI"/>
    <property type="match status" value="1"/>
</dbReference>
<keyword evidence="1" id="KW-0472">Membrane</keyword>
<dbReference type="RefSeq" id="WP_003388056.1">
    <property type="nucleotide sequence ID" value="NZ_APBN01000003.1"/>
</dbReference>
<dbReference type="Pfam" id="PF07853">
    <property type="entry name" value="DUF1648"/>
    <property type="match status" value="1"/>
</dbReference>
<dbReference type="GO" id="GO:0009636">
    <property type="term" value="P:response to toxic substance"/>
    <property type="evidence" value="ECO:0007669"/>
    <property type="project" value="TreeGrafter"/>
</dbReference>
<keyword evidence="4" id="KW-1185">Reference proteome</keyword>
<gene>
    <name evidence="3" type="ORF">I532_10332</name>
</gene>
<dbReference type="InterPro" id="IPR012867">
    <property type="entry name" value="DUF1648"/>
</dbReference>
<keyword evidence="1" id="KW-0812">Transmembrane</keyword>
<feature type="transmembrane region" description="Helical" evidence="1">
    <location>
        <begin position="84"/>
        <end position="103"/>
    </location>
</feature>
<evidence type="ECO:0000313" key="3">
    <source>
        <dbReference type="EMBL" id="EMT53168.1"/>
    </source>
</evidence>
<protein>
    <recommendedName>
        <fullName evidence="2">DUF1648 domain-containing protein</fullName>
    </recommendedName>
</protein>
<feature type="transmembrane region" description="Helical" evidence="1">
    <location>
        <begin position="109"/>
        <end position="131"/>
    </location>
</feature>
<evidence type="ECO:0000256" key="1">
    <source>
        <dbReference type="SAM" id="Phobius"/>
    </source>
</evidence>
<dbReference type="InterPro" id="IPR026272">
    <property type="entry name" value="SdpI"/>
</dbReference>
<dbReference type="AlphaFoldDB" id="M8DI02"/>
<organism evidence="3 4">
    <name type="scientific">Brevibacillus borstelensis AK1</name>
    <dbReference type="NCBI Taxonomy" id="1300222"/>
    <lineage>
        <taxon>Bacteria</taxon>
        <taxon>Bacillati</taxon>
        <taxon>Bacillota</taxon>
        <taxon>Bacilli</taxon>
        <taxon>Bacillales</taxon>
        <taxon>Paenibacillaceae</taxon>
        <taxon>Brevibacillus</taxon>
    </lineage>
</organism>
<dbReference type="STRING" id="1300222.I532_10332"/>
<evidence type="ECO:0000259" key="2">
    <source>
        <dbReference type="Pfam" id="PF07853"/>
    </source>
</evidence>
<dbReference type="Proteomes" id="UP000012081">
    <property type="component" value="Unassembled WGS sequence"/>
</dbReference>
<dbReference type="Pfam" id="PF13630">
    <property type="entry name" value="SdpI"/>
    <property type="match status" value="1"/>
</dbReference>
<dbReference type="GeneID" id="89501183"/>
<dbReference type="EMBL" id="APBN01000003">
    <property type="protein sequence ID" value="EMT53168.1"/>
    <property type="molecule type" value="Genomic_DNA"/>
</dbReference>
<feature type="transmembrane region" description="Helical" evidence="1">
    <location>
        <begin position="186"/>
        <end position="207"/>
    </location>
</feature>
<accession>M8DI02</accession>
<dbReference type="PATRIC" id="fig|1300222.3.peg.2139"/>
<dbReference type="PANTHER" id="PTHR37810:SF5">
    <property type="entry name" value="IMMUNITY PROTEIN SDPI"/>
    <property type="match status" value="1"/>
</dbReference>
<dbReference type="PANTHER" id="PTHR37810">
    <property type="entry name" value="IMMUNITY PROTEIN SDPI"/>
    <property type="match status" value="1"/>
</dbReference>
<comment type="caution">
    <text evidence="3">The sequence shown here is derived from an EMBL/GenBank/DDBJ whole genome shotgun (WGS) entry which is preliminary data.</text>
</comment>
<feature type="transmembrane region" description="Helical" evidence="1">
    <location>
        <begin position="162"/>
        <end position="180"/>
    </location>
</feature>
<dbReference type="InterPro" id="IPR025962">
    <property type="entry name" value="SdpI/YhfL"/>
</dbReference>
<reference evidence="3 4" key="1">
    <citation type="submission" date="2013-03" db="EMBL/GenBank/DDBJ databases">
        <title>Assembly of a new bacterial strain Brevibacillus borstelensis AK1.</title>
        <authorList>
            <person name="Rajan I."/>
            <person name="PoliReddy D."/>
            <person name="Sugumar T."/>
            <person name="Rathinam K."/>
            <person name="Alqarawi S."/>
            <person name="Khalil A.B."/>
            <person name="Sivakumar N."/>
        </authorList>
    </citation>
    <scope>NUCLEOTIDE SEQUENCE [LARGE SCALE GENOMIC DNA]</scope>
    <source>
        <strain evidence="3 4">AK1</strain>
    </source>
</reference>
<evidence type="ECO:0000313" key="4">
    <source>
        <dbReference type="Proteomes" id="UP000012081"/>
    </source>
</evidence>
<name>M8DI02_9BACL</name>
<sequence length="215" mass="24047">MNQAVSIMILLVPILIGLFTYKDLPEQMVIHFGPGGEPDGFQSKGTFFLTYILISIVIFAIVAYTRKIDPKKQNYEKFEKAYGIIRLLTVLILSAAFSHLLAYNLGMRAIGADVFANLIIGVLWLVIGNYLPQVRSNYFIGIKTPWTLASEEVWRKTHRMSGPLWVIAGLFAILSAFLPAMRDASWPLLVVIGLSVGVPVIYSYMAYRRLEGTKG</sequence>
<feature type="transmembrane region" description="Helical" evidence="1">
    <location>
        <begin position="45"/>
        <end position="64"/>
    </location>
</feature>
<keyword evidence="1" id="KW-1133">Transmembrane helix</keyword>
<proteinExistence type="predicted"/>
<feature type="domain" description="DUF1648" evidence="2">
    <location>
        <begin position="8"/>
        <end position="53"/>
    </location>
</feature>